<dbReference type="GO" id="GO:0016787">
    <property type="term" value="F:hydrolase activity"/>
    <property type="evidence" value="ECO:0007669"/>
    <property type="project" value="UniProtKB-KW"/>
</dbReference>
<dbReference type="EMBL" id="JAGJCB010000016">
    <property type="protein sequence ID" value="MBP0905062.1"/>
    <property type="molecule type" value="Genomic_DNA"/>
</dbReference>
<evidence type="ECO:0000313" key="3">
    <source>
        <dbReference type="EMBL" id="MBP0905062.1"/>
    </source>
</evidence>
<evidence type="ECO:0000256" key="1">
    <source>
        <dbReference type="ARBA" id="ARBA00022801"/>
    </source>
</evidence>
<reference evidence="3 4" key="1">
    <citation type="submission" date="2021-04" db="EMBL/GenBank/DDBJ databases">
        <title>Mariniflexile gromovii gen. nov., sp. nov., a gliding bacterium isolated from the sea urchin Strongylocentrotus intermedius.</title>
        <authorList>
            <person name="Ko S."/>
            <person name="Le V."/>
            <person name="Ahn C.-Y."/>
            <person name="Oh H.-M."/>
        </authorList>
    </citation>
    <scope>NUCLEOTIDE SEQUENCE [LARGE SCALE GENOMIC DNA]</scope>
    <source>
        <strain evidence="3 4">KCTC 12570</strain>
    </source>
</reference>
<protein>
    <submittedName>
        <fullName evidence="3">Cysteine hydrolase</fullName>
    </submittedName>
</protein>
<dbReference type="InterPro" id="IPR036380">
    <property type="entry name" value="Isochorismatase-like_sf"/>
</dbReference>
<keyword evidence="4" id="KW-1185">Reference proteome</keyword>
<accession>A0ABS4BWV8</accession>
<dbReference type="RefSeq" id="WP_209655944.1">
    <property type="nucleotide sequence ID" value="NZ_JAGJCB010000016.1"/>
</dbReference>
<dbReference type="CDD" id="cd00431">
    <property type="entry name" value="cysteine_hydrolases"/>
    <property type="match status" value="1"/>
</dbReference>
<dbReference type="Proteomes" id="UP000670776">
    <property type="component" value="Unassembled WGS sequence"/>
</dbReference>
<dbReference type="Pfam" id="PF00857">
    <property type="entry name" value="Isochorismatase"/>
    <property type="match status" value="1"/>
</dbReference>
<keyword evidence="1 3" id="KW-0378">Hydrolase</keyword>
<dbReference type="InterPro" id="IPR000868">
    <property type="entry name" value="Isochorismatase-like_dom"/>
</dbReference>
<name>A0ABS4BWV8_9FLAO</name>
<evidence type="ECO:0000313" key="4">
    <source>
        <dbReference type="Proteomes" id="UP000670776"/>
    </source>
</evidence>
<gene>
    <name evidence="3" type="ORF">J8H85_14580</name>
</gene>
<dbReference type="InterPro" id="IPR050272">
    <property type="entry name" value="Isochorismatase-like_hydrls"/>
</dbReference>
<dbReference type="Gene3D" id="3.40.50.850">
    <property type="entry name" value="Isochorismatase-like"/>
    <property type="match status" value="1"/>
</dbReference>
<dbReference type="PANTHER" id="PTHR43540">
    <property type="entry name" value="PEROXYUREIDOACRYLATE/UREIDOACRYLATE AMIDOHYDROLASE-RELATED"/>
    <property type="match status" value="1"/>
</dbReference>
<organism evidence="3 4">
    <name type="scientific">Mariniflexile gromovii</name>
    <dbReference type="NCBI Taxonomy" id="362523"/>
    <lineage>
        <taxon>Bacteria</taxon>
        <taxon>Pseudomonadati</taxon>
        <taxon>Bacteroidota</taxon>
        <taxon>Flavobacteriia</taxon>
        <taxon>Flavobacteriales</taxon>
        <taxon>Flavobacteriaceae</taxon>
        <taxon>Mariniflexile</taxon>
    </lineage>
</organism>
<comment type="caution">
    <text evidence="3">The sequence shown here is derived from an EMBL/GenBank/DDBJ whole genome shotgun (WGS) entry which is preliminary data.</text>
</comment>
<proteinExistence type="predicted"/>
<dbReference type="SUPFAM" id="SSF52499">
    <property type="entry name" value="Isochorismatase-like hydrolases"/>
    <property type="match status" value="1"/>
</dbReference>
<feature type="domain" description="Isochorismatase-like" evidence="2">
    <location>
        <begin position="12"/>
        <end position="205"/>
    </location>
</feature>
<sequence length="214" mass="24818">MDEYTKPILEKSALIIIDIQNDFTIPNATAEIKGTINVIPKIKDLVALYRKLKRPIYHIIRIYNKDASNVDLCRKKMILEGKEIAIPNTPGAQIVEEVLPQTDINIDFELLLKNETQKIGHHEWIIYKSRWGAFYNTKLNEHLQNNNINTLVFCGCNFPNCPRTSMYEASERDYKIIFLKDATSQVYEKGLQELSNIGVKIMDTKEFIVLHNQY</sequence>
<evidence type="ECO:0000259" key="2">
    <source>
        <dbReference type="Pfam" id="PF00857"/>
    </source>
</evidence>